<sequence>MNEKDMVNDYLSVLNSSLSNYGSVISQADNQQLRQALQQIRNTDEQRQYSLYQYAKQKGYYQPAAPAQVTEIQQVKNQLSGAQQQQNNQPPQMH</sequence>
<dbReference type="RefSeq" id="WP_160919023.1">
    <property type="nucleotide sequence ID" value="NZ_WMEY01000002.1"/>
</dbReference>
<evidence type="ECO:0000313" key="2">
    <source>
        <dbReference type="EMBL" id="MYL63427.1"/>
    </source>
</evidence>
<name>A0A845EY17_9BACL</name>
<comment type="caution">
    <text evidence="2">The sequence shown here is derived from an EMBL/GenBank/DDBJ whole genome shotgun (WGS) entry which is preliminary data.</text>
</comment>
<keyword evidence="2" id="KW-0946">Virion</keyword>
<dbReference type="InterPro" id="IPR012851">
    <property type="entry name" value="Spore_coat_CotF-like"/>
</dbReference>
<evidence type="ECO:0000256" key="1">
    <source>
        <dbReference type="SAM" id="MobiDB-lite"/>
    </source>
</evidence>
<dbReference type="Proteomes" id="UP000447833">
    <property type="component" value="Unassembled WGS sequence"/>
</dbReference>
<dbReference type="Pfam" id="PF07875">
    <property type="entry name" value="Coat_F"/>
    <property type="match status" value="1"/>
</dbReference>
<accession>A0A845EY17</accession>
<feature type="region of interest" description="Disordered" evidence="1">
    <location>
        <begin position="75"/>
        <end position="94"/>
    </location>
</feature>
<feature type="compositionally biased region" description="Low complexity" evidence="1">
    <location>
        <begin position="83"/>
        <end position="94"/>
    </location>
</feature>
<keyword evidence="2" id="KW-0167">Capsid protein</keyword>
<evidence type="ECO:0000313" key="3">
    <source>
        <dbReference type="Proteomes" id="UP000447833"/>
    </source>
</evidence>
<dbReference type="AlphaFoldDB" id="A0A845EY17"/>
<protein>
    <submittedName>
        <fullName evidence="2">Spore coat protein</fullName>
    </submittedName>
</protein>
<organism evidence="2 3">
    <name type="scientific">Guptibacillus hwajinpoensis</name>
    <dbReference type="NCBI Taxonomy" id="208199"/>
    <lineage>
        <taxon>Bacteria</taxon>
        <taxon>Bacillati</taxon>
        <taxon>Bacillota</taxon>
        <taxon>Bacilli</taxon>
        <taxon>Bacillales</taxon>
        <taxon>Guptibacillaceae</taxon>
        <taxon>Guptibacillus</taxon>
    </lineage>
</organism>
<dbReference type="EMBL" id="WMEY01000002">
    <property type="protein sequence ID" value="MYL63427.1"/>
    <property type="molecule type" value="Genomic_DNA"/>
</dbReference>
<proteinExistence type="predicted"/>
<gene>
    <name evidence="2" type="ORF">GLW07_08650</name>
</gene>
<reference evidence="2 3" key="1">
    <citation type="submission" date="2019-11" db="EMBL/GenBank/DDBJ databases">
        <title>Genome sequences of 17 halophilic strains isolated from different environments.</title>
        <authorList>
            <person name="Furrow R.E."/>
        </authorList>
    </citation>
    <scope>NUCLEOTIDE SEQUENCE [LARGE SCALE GENOMIC DNA]</scope>
    <source>
        <strain evidence="2 3">22506_14_FS</strain>
    </source>
</reference>